<feature type="region of interest" description="Disordered" evidence="1">
    <location>
        <begin position="23"/>
        <end position="142"/>
    </location>
</feature>
<evidence type="ECO:0000313" key="3">
    <source>
        <dbReference type="Proteomes" id="UP000198688"/>
    </source>
</evidence>
<name>A0A1H1QIY0_9ACTN</name>
<organism evidence="2 3">
    <name type="scientific">Actinoplanes derwentensis</name>
    <dbReference type="NCBI Taxonomy" id="113562"/>
    <lineage>
        <taxon>Bacteria</taxon>
        <taxon>Bacillati</taxon>
        <taxon>Actinomycetota</taxon>
        <taxon>Actinomycetes</taxon>
        <taxon>Micromonosporales</taxon>
        <taxon>Micromonosporaceae</taxon>
        <taxon>Actinoplanes</taxon>
    </lineage>
</organism>
<dbReference type="AlphaFoldDB" id="A0A1H1QIY0"/>
<sequence>MPHRPDARAARTVTQPRPRWVPIPAVFRPAPEPFPAHSRRRWVRPRFRPSRYPPVARTSAVRPRSSRPEERRARLPRTGASPHRRCSHSSHCPTAAPFPARQARRSAHRPEPVPPGARSRSVRRLIRRPGVRQSPGKAMPMPASVCSIQRPVLAEPQPVLAEPQPVLAEPRAARRSPARTLQAATLRPDPVPSSEGSAQRAAKAPRPAFPLPKASHPV</sequence>
<protein>
    <submittedName>
        <fullName evidence="2">Uncharacterized protein</fullName>
    </submittedName>
</protein>
<keyword evidence="3" id="KW-1185">Reference proteome</keyword>
<accession>A0A1H1QIY0</accession>
<feature type="compositionally biased region" description="Basic residues" evidence="1">
    <location>
        <begin position="37"/>
        <end position="49"/>
    </location>
</feature>
<reference evidence="2 3" key="1">
    <citation type="submission" date="2016-10" db="EMBL/GenBank/DDBJ databases">
        <authorList>
            <person name="de Groot N.N."/>
        </authorList>
    </citation>
    <scope>NUCLEOTIDE SEQUENCE [LARGE SCALE GENOMIC DNA]</scope>
    <source>
        <strain evidence="2 3">DSM 43941</strain>
    </source>
</reference>
<feature type="compositionally biased region" description="Basic residues" evidence="1">
    <location>
        <begin position="120"/>
        <end position="130"/>
    </location>
</feature>
<proteinExistence type="predicted"/>
<evidence type="ECO:0000256" key="1">
    <source>
        <dbReference type="SAM" id="MobiDB-lite"/>
    </source>
</evidence>
<dbReference type="Proteomes" id="UP000198688">
    <property type="component" value="Chromosome I"/>
</dbReference>
<dbReference type="EMBL" id="LT629758">
    <property type="protein sequence ID" value="SDS23364.1"/>
    <property type="molecule type" value="Genomic_DNA"/>
</dbReference>
<feature type="region of interest" description="Disordered" evidence="1">
    <location>
        <begin position="163"/>
        <end position="218"/>
    </location>
</feature>
<evidence type="ECO:0000313" key="2">
    <source>
        <dbReference type="EMBL" id="SDS23364.1"/>
    </source>
</evidence>
<gene>
    <name evidence="2" type="ORF">SAMN04489716_0317</name>
</gene>